<dbReference type="OrthoDB" id="7913749at2759"/>
<keyword evidence="4" id="KW-1185">Reference proteome</keyword>
<dbReference type="Proteomes" id="UP000008792">
    <property type="component" value="Unassembled WGS sequence"/>
</dbReference>
<proteinExistence type="predicted"/>
<dbReference type="PANTHER" id="PTHR20987">
    <property type="entry name" value="CHITIN-BINDING TYPE-2 DOMAIN-CONTAINING PROTEIN-RELATED"/>
    <property type="match status" value="1"/>
</dbReference>
<evidence type="ECO:0000256" key="1">
    <source>
        <dbReference type="SAM" id="SignalP"/>
    </source>
</evidence>
<dbReference type="OMA" id="IYADLAC"/>
<dbReference type="eggNOG" id="ENOG502TCYG">
    <property type="taxonomic scope" value="Eukaryota"/>
</dbReference>
<protein>
    <recommendedName>
        <fullName evidence="2">Chitin-binding type-2 domain-containing protein</fullName>
    </recommendedName>
</protein>
<dbReference type="Pfam" id="PF01607">
    <property type="entry name" value="CBM_14"/>
    <property type="match status" value="1"/>
</dbReference>
<dbReference type="PANTHER" id="PTHR20987:SF0">
    <property type="entry name" value="CHITIN-BINDING TYPE-2 DOMAIN-CONTAINING PROTEIN-RELATED"/>
    <property type="match status" value="1"/>
</dbReference>
<dbReference type="FunCoup" id="B4M8V6">
    <property type="interactions" value="28"/>
</dbReference>
<dbReference type="EMBL" id="CH940654">
    <property type="protein sequence ID" value="EDW57632.1"/>
    <property type="molecule type" value="Genomic_DNA"/>
</dbReference>
<feature type="chain" id="PRO_5002817415" description="Chitin-binding type-2 domain-containing protein" evidence="1">
    <location>
        <begin position="20"/>
        <end position="90"/>
    </location>
</feature>
<evidence type="ECO:0000313" key="3">
    <source>
        <dbReference type="EMBL" id="EDW57632.1"/>
    </source>
</evidence>
<dbReference type="KEGG" id="dvi:6634308"/>
<dbReference type="HOGENOM" id="CLU_132266_1_0_1"/>
<keyword evidence="1" id="KW-0732">Signal</keyword>
<evidence type="ECO:0000313" key="4">
    <source>
        <dbReference type="Proteomes" id="UP000008792"/>
    </source>
</evidence>
<dbReference type="AlphaFoldDB" id="B4M8V6"/>
<dbReference type="Gene3D" id="2.170.140.10">
    <property type="entry name" value="Chitin binding domain"/>
    <property type="match status" value="1"/>
</dbReference>
<dbReference type="PROSITE" id="PS50940">
    <property type="entry name" value="CHIT_BIND_II"/>
    <property type="match status" value="1"/>
</dbReference>
<dbReference type="SUPFAM" id="SSF57625">
    <property type="entry name" value="Invertebrate chitin-binding proteins"/>
    <property type="match status" value="1"/>
</dbReference>
<name>B4M8V6_DROVI</name>
<feature type="domain" description="Chitin-binding type-2" evidence="2">
    <location>
        <begin position="29"/>
        <end position="89"/>
    </location>
</feature>
<reference evidence="3 4" key="1">
    <citation type="journal article" date="2007" name="Nature">
        <title>Evolution of genes and genomes on the Drosophila phylogeny.</title>
        <authorList>
            <consortium name="Drosophila 12 Genomes Consortium"/>
            <person name="Clark A.G."/>
            <person name="Eisen M.B."/>
            <person name="Smith D.R."/>
            <person name="Bergman C.M."/>
            <person name="Oliver B."/>
            <person name="Markow T.A."/>
            <person name="Kaufman T.C."/>
            <person name="Kellis M."/>
            <person name="Gelbart W."/>
            <person name="Iyer V.N."/>
            <person name="Pollard D.A."/>
            <person name="Sackton T.B."/>
            <person name="Larracuente A.M."/>
            <person name="Singh N.D."/>
            <person name="Abad J.P."/>
            <person name="Abt D.N."/>
            <person name="Adryan B."/>
            <person name="Aguade M."/>
            <person name="Akashi H."/>
            <person name="Anderson W.W."/>
            <person name="Aquadro C.F."/>
            <person name="Ardell D.H."/>
            <person name="Arguello R."/>
            <person name="Artieri C.G."/>
            <person name="Barbash D.A."/>
            <person name="Barker D."/>
            <person name="Barsanti P."/>
            <person name="Batterham P."/>
            <person name="Batzoglou S."/>
            <person name="Begun D."/>
            <person name="Bhutkar A."/>
            <person name="Blanco E."/>
            <person name="Bosak S.A."/>
            <person name="Bradley R.K."/>
            <person name="Brand A.D."/>
            <person name="Brent M.R."/>
            <person name="Brooks A.N."/>
            <person name="Brown R.H."/>
            <person name="Butlin R.K."/>
            <person name="Caggese C."/>
            <person name="Calvi B.R."/>
            <person name="Bernardo de Carvalho A."/>
            <person name="Caspi A."/>
            <person name="Castrezana S."/>
            <person name="Celniker S.E."/>
            <person name="Chang J.L."/>
            <person name="Chapple C."/>
            <person name="Chatterji S."/>
            <person name="Chinwalla A."/>
            <person name="Civetta A."/>
            <person name="Clifton S.W."/>
            <person name="Comeron J.M."/>
            <person name="Costello J.C."/>
            <person name="Coyne J.A."/>
            <person name="Daub J."/>
            <person name="David R.G."/>
            <person name="Delcher A.L."/>
            <person name="Delehaunty K."/>
            <person name="Do C.B."/>
            <person name="Ebling H."/>
            <person name="Edwards K."/>
            <person name="Eickbush T."/>
            <person name="Evans J.D."/>
            <person name="Filipski A."/>
            <person name="Findeiss S."/>
            <person name="Freyhult E."/>
            <person name="Fulton L."/>
            <person name="Fulton R."/>
            <person name="Garcia A.C."/>
            <person name="Gardiner A."/>
            <person name="Garfield D.A."/>
            <person name="Garvin B.E."/>
            <person name="Gibson G."/>
            <person name="Gilbert D."/>
            <person name="Gnerre S."/>
            <person name="Godfrey J."/>
            <person name="Good R."/>
            <person name="Gotea V."/>
            <person name="Gravely B."/>
            <person name="Greenberg A.J."/>
            <person name="Griffiths-Jones S."/>
            <person name="Gross S."/>
            <person name="Guigo R."/>
            <person name="Gustafson E.A."/>
            <person name="Haerty W."/>
            <person name="Hahn M.W."/>
            <person name="Halligan D.L."/>
            <person name="Halpern A.L."/>
            <person name="Halter G.M."/>
            <person name="Han M.V."/>
            <person name="Heger A."/>
            <person name="Hillier L."/>
            <person name="Hinrichs A.S."/>
            <person name="Holmes I."/>
            <person name="Hoskins R.A."/>
            <person name="Hubisz M.J."/>
            <person name="Hultmark D."/>
            <person name="Huntley M.A."/>
            <person name="Jaffe D.B."/>
            <person name="Jagadeeshan S."/>
            <person name="Jeck W.R."/>
            <person name="Johnson J."/>
            <person name="Jones C.D."/>
            <person name="Jordan W.C."/>
            <person name="Karpen G.H."/>
            <person name="Kataoka E."/>
            <person name="Keightley P.D."/>
            <person name="Kheradpour P."/>
            <person name="Kirkness E.F."/>
            <person name="Koerich L.B."/>
            <person name="Kristiansen K."/>
            <person name="Kudrna D."/>
            <person name="Kulathinal R.J."/>
            <person name="Kumar S."/>
            <person name="Kwok R."/>
            <person name="Lander E."/>
            <person name="Langley C.H."/>
            <person name="Lapoint R."/>
            <person name="Lazzaro B.P."/>
            <person name="Lee S.J."/>
            <person name="Levesque L."/>
            <person name="Li R."/>
            <person name="Lin C.F."/>
            <person name="Lin M.F."/>
            <person name="Lindblad-Toh K."/>
            <person name="Llopart A."/>
            <person name="Long M."/>
            <person name="Low L."/>
            <person name="Lozovsky E."/>
            <person name="Lu J."/>
            <person name="Luo M."/>
            <person name="Machado C.A."/>
            <person name="Makalowski W."/>
            <person name="Marzo M."/>
            <person name="Matsuda M."/>
            <person name="Matzkin L."/>
            <person name="McAllister B."/>
            <person name="McBride C.S."/>
            <person name="McKernan B."/>
            <person name="McKernan K."/>
            <person name="Mendez-Lago M."/>
            <person name="Minx P."/>
            <person name="Mollenhauer M.U."/>
            <person name="Montooth K."/>
            <person name="Mount S.M."/>
            <person name="Mu X."/>
            <person name="Myers E."/>
            <person name="Negre B."/>
            <person name="Newfeld S."/>
            <person name="Nielsen R."/>
            <person name="Noor M.A."/>
            <person name="O'Grady P."/>
            <person name="Pachter L."/>
            <person name="Papaceit M."/>
            <person name="Parisi M.J."/>
            <person name="Parisi M."/>
            <person name="Parts L."/>
            <person name="Pedersen J.S."/>
            <person name="Pesole G."/>
            <person name="Phillippy A.M."/>
            <person name="Ponting C.P."/>
            <person name="Pop M."/>
            <person name="Porcelli D."/>
            <person name="Powell J.R."/>
            <person name="Prohaska S."/>
            <person name="Pruitt K."/>
            <person name="Puig M."/>
            <person name="Quesneville H."/>
            <person name="Ram K.R."/>
            <person name="Rand D."/>
            <person name="Rasmussen M.D."/>
            <person name="Reed L.K."/>
            <person name="Reenan R."/>
            <person name="Reily A."/>
            <person name="Remington K.A."/>
            <person name="Rieger T.T."/>
            <person name="Ritchie M.G."/>
            <person name="Robin C."/>
            <person name="Rogers Y.H."/>
            <person name="Rohde C."/>
            <person name="Rozas J."/>
            <person name="Rubenfield M.J."/>
            <person name="Ruiz A."/>
            <person name="Russo S."/>
            <person name="Salzberg S.L."/>
            <person name="Sanchez-Gracia A."/>
            <person name="Saranga D.J."/>
            <person name="Sato H."/>
            <person name="Schaeffer S.W."/>
            <person name="Schatz M.C."/>
            <person name="Schlenke T."/>
            <person name="Schwartz R."/>
            <person name="Segarra C."/>
            <person name="Singh R.S."/>
            <person name="Sirot L."/>
            <person name="Sirota M."/>
            <person name="Sisneros N.B."/>
            <person name="Smith C.D."/>
            <person name="Smith T.F."/>
            <person name="Spieth J."/>
            <person name="Stage D.E."/>
            <person name="Stark A."/>
            <person name="Stephan W."/>
            <person name="Strausberg R.L."/>
            <person name="Strempel S."/>
            <person name="Sturgill D."/>
            <person name="Sutton G."/>
            <person name="Sutton G.G."/>
            <person name="Tao W."/>
            <person name="Teichmann S."/>
            <person name="Tobari Y.N."/>
            <person name="Tomimura Y."/>
            <person name="Tsolas J.M."/>
            <person name="Valente V.L."/>
            <person name="Venter E."/>
            <person name="Venter J.C."/>
            <person name="Vicario S."/>
            <person name="Vieira F.G."/>
            <person name="Vilella A.J."/>
            <person name="Villasante A."/>
            <person name="Walenz B."/>
            <person name="Wang J."/>
            <person name="Wasserman M."/>
            <person name="Watts T."/>
            <person name="Wilson D."/>
            <person name="Wilson R.K."/>
            <person name="Wing R.A."/>
            <person name="Wolfner M.F."/>
            <person name="Wong A."/>
            <person name="Wong G.K."/>
            <person name="Wu C.I."/>
            <person name="Wu G."/>
            <person name="Yamamoto D."/>
            <person name="Yang H.P."/>
            <person name="Yang S.P."/>
            <person name="Yorke J.A."/>
            <person name="Yoshida K."/>
            <person name="Zdobnov E."/>
            <person name="Zhang P."/>
            <person name="Zhang Y."/>
            <person name="Zimin A.V."/>
            <person name="Baldwin J."/>
            <person name="Abdouelleil A."/>
            <person name="Abdulkadir J."/>
            <person name="Abebe A."/>
            <person name="Abera B."/>
            <person name="Abreu J."/>
            <person name="Acer S.C."/>
            <person name="Aftuck L."/>
            <person name="Alexander A."/>
            <person name="An P."/>
            <person name="Anderson E."/>
            <person name="Anderson S."/>
            <person name="Arachi H."/>
            <person name="Azer M."/>
            <person name="Bachantsang P."/>
            <person name="Barry A."/>
            <person name="Bayul T."/>
            <person name="Berlin A."/>
            <person name="Bessette D."/>
            <person name="Bloom T."/>
            <person name="Blye J."/>
            <person name="Boguslavskiy L."/>
            <person name="Bonnet C."/>
            <person name="Boukhgalter B."/>
            <person name="Bourzgui I."/>
            <person name="Brown A."/>
            <person name="Cahill P."/>
            <person name="Channer S."/>
            <person name="Cheshatsang Y."/>
            <person name="Chuda L."/>
            <person name="Citroen M."/>
            <person name="Collymore A."/>
            <person name="Cooke P."/>
            <person name="Costello M."/>
            <person name="D'Aco K."/>
            <person name="Daza R."/>
            <person name="De Haan G."/>
            <person name="DeGray S."/>
            <person name="DeMaso C."/>
            <person name="Dhargay N."/>
            <person name="Dooley K."/>
            <person name="Dooley E."/>
            <person name="Doricent M."/>
            <person name="Dorje P."/>
            <person name="Dorjee K."/>
            <person name="Dupes A."/>
            <person name="Elong R."/>
            <person name="Falk J."/>
            <person name="Farina A."/>
            <person name="Faro S."/>
            <person name="Ferguson D."/>
            <person name="Fisher S."/>
            <person name="Foley C.D."/>
            <person name="Franke A."/>
            <person name="Friedrich D."/>
            <person name="Gadbois L."/>
            <person name="Gearin G."/>
            <person name="Gearin C.R."/>
            <person name="Giannoukos G."/>
            <person name="Goode T."/>
            <person name="Graham J."/>
            <person name="Grandbois E."/>
            <person name="Grewal S."/>
            <person name="Gyaltsen K."/>
            <person name="Hafez N."/>
            <person name="Hagos B."/>
            <person name="Hall J."/>
            <person name="Henson C."/>
            <person name="Hollinger A."/>
            <person name="Honan T."/>
            <person name="Huard M.D."/>
            <person name="Hughes L."/>
            <person name="Hurhula B."/>
            <person name="Husby M.E."/>
            <person name="Kamat A."/>
            <person name="Kanga B."/>
            <person name="Kashin S."/>
            <person name="Khazanovich D."/>
            <person name="Kisner P."/>
            <person name="Lance K."/>
            <person name="Lara M."/>
            <person name="Lee W."/>
            <person name="Lennon N."/>
            <person name="Letendre F."/>
            <person name="LeVine R."/>
            <person name="Lipovsky A."/>
            <person name="Liu X."/>
            <person name="Liu J."/>
            <person name="Liu S."/>
            <person name="Lokyitsang T."/>
            <person name="Lokyitsang Y."/>
            <person name="Lubonja R."/>
            <person name="Lui A."/>
            <person name="MacDonald P."/>
            <person name="Magnisalis V."/>
            <person name="Maru K."/>
            <person name="Matthews C."/>
            <person name="McCusker W."/>
            <person name="McDonough S."/>
            <person name="Mehta T."/>
            <person name="Meldrim J."/>
            <person name="Meneus L."/>
            <person name="Mihai O."/>
            <person name="Mihalev A."/>
            <person name="Mihova T."/>
            <person name="Mittelman R."/>
            <person name="Mlenga V."/>
            <person name="Montmayeur A."/>
            <person name="Mulrain L."/>
            <person name="Navidi A."/>
            <person name="Naylor J."/>
            <person name="Negash T."/>
            <person name="Nguyen T."/>
            <person name="Nguyen N."/>
            <person name="Nicol R."/>
            <person name="Norbu C."/>
            <person name="Norbu N."/>
            <person name="Novod N."/>
            <person name="O'Neill B."/>
            <person name="Osman S."/>
            <person name="Markiewicz E."/>
            <person name="Oyono O.L."/>
            <person name="Patti C."/>
            <person name="Phunkhang P."/>
            <person name="Pierre F."/>
            <person name="Priest M."/>
            <person name="Raghuraman S."/>
            <person name="Rege F."/>
            <person name="Reyes R."/>
            <person name="Rise C."/>
            <person name="Rogov P."/>
            <person name="Ross K."/>
            <person name="Ryan E."/>
            <person name="Settipalli S."/>
            <person name="Shea T."/>
            <person name="Sherpa N."/>
            <person name="Shi L."/>
            <person name="Shih D."/>
            <person name="Sparrow T."/>
            <person name="Spaulding J."/>
            <person name="Stalker J."/>
            <person name="Stange-Thomann N."/>
            <person name="Stavropoulos S."/>
            <person name="Stone C."/>
            <person name="Strader C."/>
            <person name="Tesfaye S."/>
            <person name="Thomson T."/>
            <person name="Thoulutsang Y."/>
            <person name="Thoulutsang D."/>
            <person name="Topham K."/>
            <person name="Topping I."/>
            <person name="Tsamla T."/>
            <person name="Vassiliev H."/>
            <person name="Vo A."/>
            <person name="Wangchuk T."/>
            <person name="Wangdi T."/>
            <person name="Weiand M."/>
            <person name="Wilkinson J."/>
            <person name="Wilson A."/>
            <person name="Yadav S."/>
            <person name="Young G."/>
            <person name="Yu Q."/>
            <person name="Zembek L."/>
            <person name="Zhong D."/>
            <person name="Zimmer A."/>
            <person name="Zwirko Z."/>
            <person name="Jaffe D.B."/>
            <person name="Alvarez P."/>
            <person name="Brockman W."/>
            <person name="Butler J."/>
            <person name="Chin C."/>
            <person name="Gnerre S."/>
            <person name="Grabherr M."/>
            <person name="Kleber M."/>
            <person name="Mauceli E."/>
            <person name="MacCallum I."/>
        </authorList>
    </citation>
    <scope>NUCLEOTIDE SEQUENCE [LARGE SCALE GENOMIC DNA]</scope>
    <source>
        <strain evidence="4">Tucson 15010-1051.87</strain>
    </source>
</reference>
<evidence type="ECO:0000259" key="2">
    <source>
        <dbReference type="PROSITE" id="PS50940"/>
    </source>
</evidence>
<dbReference type="InterPro" id="IPR002557">
    <property type="entry name" value="Chitin-bd_dom"/>
</dbReference>
<feature type="signal peptide" evidence="1">
    <location>
        <begin position="1"/>
        <end position="19"/>
    </location>
</feature>
<dbReference type="GO" id="GO:0005576">
    <property type="term" value="C:extracellular region"/>
    <property type="evidence" value="ECO:0007669"/>
    <property type="project" value="InterPro"/>
</dbReference>
<sequence>MKAAFVLLCLALFVAVAYGSDCDPDGNGQPTCSGTSSTRYRNNWDPTRYWVCQGNTATSVLCEEQTGFDPKTSTCVSWSSWQWYPPCPSD</sequence>
<accession>B4M8V6</accession>
<dbReference type="InterPro" id="IPR036508">
    <property type="entry name" value="Chitin-bd_dom_sf"/>
</dbReference>
<organism evidence="3 4">
    <name type="scientific">Drosophila virilis</name>
    <name type="common">Fruit fly</name>
    <dbReference type="NCBI Taxonomy" id="7244"/>
    <lineage>
        <taxon>Eukaryota</taxon>
        <taxon>Metazoa</taxon>
        <taxon>Ecdysozoa</taxon>
        <taxon>Arthropoda</taxon>
        <taxon>Hexapoda</taxon>
        <taxon>Insecta</taxon>
        <taxon>Pterygota</taxon>
        <taxon>Neoptera</taxon>
        <taxon>Endopterygota</taxon>
        <taxon>Diptera</taxon>
        <taxon>Brachycera</taxon>
        <taxon>Muscomorpha</taxon>
        <taxon>Ephydroidea</taxon>
        <taxon>Drosophilidae</taxon>
        <taxon>Drosophila</taxon>
    </lineage>
</organism>
<dbReference type="STRING" id="7244.B4M8V6"/>
<dbReference type="InParanoid" id="B4M8V6"/>
<dbReference type="PhylomeDB" id="B4M8V6"/>
<gene>
    <name evidence="3" type="primary">Dvir\GJ18192</name>
    <name evidence="3" type="ORF">Dvir_GJ18192</name>
</gene>
<dbReference type="GO" id="GO:0008061">
    <property type="term" value="F:chitin binding"/>
    <property type="evidence" value="ECO:0007669"/>
    <property type="project" value="InterPro"/>
</dbReference>